<proteinExistence type="predicted"/>
<accession>A0AAE1WMP3</accession>
<protein>
    <submittedName>
        <fullName evidence="2">Protein ULTRAPETALA 2</fullName>
    </submittedName>
</protein>
<dbReference type="GO" id="GO:0005634">
    <property type="term" value="C:nucleus"/>
    <property type="evidence" value="ECO:0007669"/>
    <property type="project" value="TreeGrafter"/>
</dbReference>
<name>A0AAE1WMP3_9LAMI</name>
<comment type="caution">
    <text evidence="2">The sequence shown here is derived from an EMBL/GenBank/DDBJ whole genome shotgun (WGS) entry which is preliminary data.</text>
</comment>
<organism evidence="2 3">
    <name type="scientific">Sesamum angolense</name>
    <dbReference type="NCBI Taxonomy" id="2727404"/>
    <lineage>
        <taxon>Eukaryota</taxon>
        <taxon>Viridiplantae</taxon>
        <taxon>Streptophyta</taxon>
        <taxon>Embryophyta</taxon>
        <taxon>Tracheophyta</taxon>
        <taxon>Spermatophyta</taxon>
        <taxon>Magnoliopsida</taxon>
        <taxon>eudicotyledons</taxon>
        <taxon>Gunneridae</taxon>
        <taxon>Pentapetalae</taxon>
        <taxon>asterids</taxon>
        <taxon>lamiids</taxon>
        <taxon>Lamiales</taxon>
        <taxon>Pedaliaceae</taxon>
        <taxon>Sesamum</taxon>
    </lineage>
</organism>
<evidence type="ECO:0000259" key="1">
    <source>
        <dbReference type="Pfam" id="PF23293"/>
    </source>
</evidence>
<evidence type="ECO:0000313" key="2">
    <source>
        <dbReference type="EMBL" id="KAK4395952.1"/>
    </source>
</evidence>
<dbReference type="GO" id="GO:0005829">
    <property type="term" value="C:cytosol"/>
    <property type="evidence" value="ECO:0007669"/>
    <property type="project" value="TreeGrafter"/>
</dbReference>
<dbReference type="InterPro" id="IPR020533">
    <property type="entry name" value="Developmental_reg_ULTRAPETALA"/>
</dbReference>
<feature type="domain" description="ULTRAPETALA1/2 zinc finger" evidence="1">
    <location>
        <begin position="83"/>
        <end position="137"/>
    </location>
</feature>
<evidence type="ECO:0000313" key="3">
    <source>
        <dbReference type="Proteomes" id="UP001289374"/>
    </source>
</evidence>
<dbReference type="AlphaFoldDB" id="A0AAE1WMP3"/>
<reference evidence="2" key="2">
    <citation type="journal article" date="2024" name="Plant">
        <title>Genomic evolution and insights into agronomic trait innovations of Sesamum species.</title>
        <authorList>
            <person name="Miao H."/>
            <person name="Wang L."/>
            <person name="Qu L."/>
            <person name="Liu H."/>
            <person name="Sun Y."/>
            <person name="Le M."/>
            <person name="Wang Q."/>
            <person name="Wei S."/>
            <person name="Zheng Y."/>
            <person name="Lin W."/>
            <person name="Duan Y."/>
            <person name="Cao H."/>
            <person name="Xiong S."/>
            <person name="Wang X."/>
            <person name="Wei L."/>
            <person name="Li C."/>
            <person name="Ma Q."/>
            <person name="Ju M."/>
            <person name="Zhao R."/>
            <person name="Li G."/>
            <person name="Mu C."/>
            <person name="Tian Q."/>
            <person name="Mei H."/>
            <person name="Zhang T."/>
            <person name="Gao T."/>
            <person name="Zhang H."/>
        </authorList>
    </citation>
    <scope>NUCLEOTIDE SEQUENCE</scope>
    <source>
        <strain evidence="2">K16</strain>
    </source>
</reference>
<dbReference type="Proteomes" id="UP001289374">
    <property type="component" value="Unassembled WGS sequence"/>
</dbReference>
<dbReference type="PANTHER" id="PTHR34053:SF4">
    <property type="entry name" value="PROTEIN ULTRAPETALA 2-LIKE"/>
    <property type="match status" value="1"/>
</dbReference>
<dbReference type="EMBL" id="JACGWL010000009">
    <property type="protein sequence ID" value="KAK4395952.1"/>
    <property type="molecule type" value="Genomic_DNA"/>
</dbReference>
<gene>
    <name evidence="2" type="ORF">Sango_1749500</name>
</gene>
<keyword evidence="3" id="KW-1185">Reference proteome</keyword>
<sequence length="140" mass="15925">MFTEEELASFHGVLQTTPEFVEINCGCTIPDMETHLGNLELILMEKLRSTAIAWKTVLKLMCPRLNLHDMLGEPMLITIGRAKFGLTCDNPEERETRKVCRGCPRAQRCEGCEQCVCLGCDMCRFEDCHCQACVEYILNM</sequence>
<dbReference type="InterPro" id="IPR057012">
    <property type="entry name" value="ULT1/2_Znf"/>
</dbReference>
<dbReference type="Pfam" id="PF23293">
    <property type="entry name" value="zf_ULT1"/>
    <property type="match status" value="1"/>
</dbReference>
<dbReference type="PANTHER" id="PTHR34053">
    <property type="entry name" value="PROTEIN ULTRAPETALA 1"/>
    <property type="match status" value="1"/>
</dbReference>
<reference evidence="2" key="1">
    <citation type="submission" date="2020-06" db="EMBL/GenBank/DDBJ databases">
        <authorList>
            <person name="Li T."/>
            <person name="Hu X."/>
            <person name="Zhang T."/>
            <person name="Song X."/>
            <person name="Zhang H."/>
            <person name="Dai N."/>
            <person name="Sheng W."/>
            <person name="Hou X."/>
            <person name="Wei L."/>
        </authorList>
    </citation>
    <scope>NUCLEOTIDE SEQUENCE</scope>
    <source>
        <strain evidence="2">K16</strain>
        <tissue evidence="2">Leaf</tissue>
    </source>
</reference>